<dbReference type="Pfam" id="PF25919">
    <property type="entry name" value="BSH_CusB"/>
    <property type="match status" value="1"/>
</dbReference>
<dbReference type="GO" id="GO:0060003">
    <property type="term" value="P:copper ion export"/>
    <property type="evidence" value="ECO:0007669"/>
    <property type="project" value="TreeGrafter"/>
</dbReference>
<dbReference type="KEGG" id="mro:MROS_0772"/>
<dbReference type="RefSeq" id="WP_014855450.1">
    <property type="nucleotide sequence ID" value="NC_018178.1"/>
</dbReference>
<dbReference type="PANTHER" id="PTHR30097">
    <property type="entry name" value="CATION EFFLUX SYSTEM PROTEIN CUSB"/>
    <property type="match status" value="1"/>
</dbReference>
<dbReference type="InterPro" id="IPR045800">
    <property type="entry name" value="HMBD"/>
</dbReference>
<dbReference type="eggNOG" id="COG0845">
    <property type="taxonomic scope" value="Bacteria"/>
</dbReference>
<accession>I6ZPQ4</accession>
<proteinExistence type="inferred from homology"/>
<evidence type="ECO:0000256" key="1">
    <source>
        <dbReference type="ARBA" id="ARBA00009477"/>
    </source>
</evidence>
<dbReference type="PATRIC" id="fig|1191523.3.peg.811"/>
<dbReference type="PANTHER" id="PTHR30097:SF15">
    <property type="entry name" value="CATION EFFLUX SYSTEM PROTEIN CUSB"/>
    <property type="match status" value="1"/>
</dbReference>
<organism evidence="6 7">
    <name type="scientific">Melioribacter roseus (strain DSM 23840 / JCM 17771 / VKM B-2668 / P3M-2)</name>
    <dbReference type="NCBI Taxonomy" id="1191523"/>
    <lineage>
        <taxon>Bacteria</taxon>
        <taxon>Pseudomonadati</taxon>
        <taxon>Ignavibacteriota</taxon>
        <taxon>Ignavibacteria</taxon>
        <taxon>Ignavibacteriales</taxon>
        <taxon>Melioribacteraceae</taxon>
        <taxon>Melioribacter</taxon>
    </lineage>
</organism>
<comment type="similarity">
    <text evidence="1">Belongs to the membrane fusion protein (MFP) (TC 8.A.1) family.</text>
</comment>
<dbReference type="AlphaFoldDB" id="I6ZPQ4"/>
<evidence type="ECO:0000259" key="3">
    <source>
        <dbReference type="Pfam" id="PF19335"/>
    </source>
</evidence>
<dbReference type="Pfam" id="PF19335">
    <property type="entry name" value="HMBD"/>
    <property type="match status" value="3"/>
</dbReference>
<dbReference type="FunFam" id="2.40.30.170:FF:000010">
    <property type="entry name" value="Efflux RND transporter periplasmic adaptor subunit"/>
    <property type="match status" value="1"/>
</dbReference>
<dbReference type="Gene3D" id="2.40.420.20">
    <property type="match status" value="1"/>
</dbReference>
<dbReference type="Proteomes" id="UP000009011">
    <property type="component" value="Chromosome"/>
</dbReference>
<sequence>MNKKIILIALVALGIAAAGYFLFTQEKSVQTTENKTEEKQLWTCGMHPEIILEEPGDCPICGMKLVPKKGTGKSSGERKILYWRAPMDPNEIYDHPGKSKMGMDLVPVYEDEAGSSGIVTIDPAVVQNMNVKTEKVKSMRLSNIVVTNGILTTNEQTDYIVTTRVNGWIEKLYINYTGQKVHKGDRLMDIYSPELVAAQQELLSAIAYKNAVSKTDVNDILESGDMLIKNAIRKLELLEMSDSDIKKLIETKEVKTYATLYAQKNGTVISKNVLEGQKVMPGMPLLQISDLSLLWLTADIYEYELSKIELGSKSEIRFNFLPDKIFTGKVSFIYPTIEPKTRTAKVRLDIPNKSDLLKPAMLANVTIYGKDLGVKPVAPENAVIRSGRKDIVIISLGEGKFKPQEIKLGGYADGYYQVLGGLTEGTTIVTSAQFLIDSESNLRAAVSQFTSGSAEVIKSPQDTTASHNTNIEMKSGETHDAHSHDNMNNAGMEKGKKNESIVREGVIDLKAIDRNKDGKVYQDLMDWNVISDEPGRCPLCNMILSEVTIEEAKQNLIEHGFQVK</sequence>
<keyword evidence="7" id="KW-1185">Reference proteome</keyword>
<dbReference type="HOGENOM" id="CLU_018816_13_1_10"/>
<dbReference type="EMBL" id="CP003557">
    <property type="protein sequence ID" value="AFN74014.1"/>
    <property type="molecule type" value="Genomic_DNA"/>
</dbReference>
<dbReference type="InterPro" id="IPR058792">
    <property type="entry name" value="Beta-barrel_RND_2"/>
</dbReference>
<name>I6ZPQ4_MELRP</name>
<dbReference type="GO" id="GO:0030288">
    <property type="term" value="C:outer membrane-bounded periplasmic space"/>
    <property type="evidence" value="ECO:0007669"/>
    <property type="project" value="TreeGrafter"/>
</dbReference>
<dbReference type="GO" id="GO:0046914">
    <property type="term" value="F:transition metal ion binding"/>
    <property type="evidence" value="ECO:0007669"/>
    <property type="project" value="TreeGrafter"/>
</dbReference>
<dbReference type="InterPro" id="IPR058790">
    <property type="entry name" value="BSH_CusB"/>
</dbReference>
<feature type="domain" description="CusB-like beta-barrel" evidence="5">
    <location>
        <begin position="294"/>
        <end position="368"/>
    </location>
</feature>
<dbReference type="GO" id="GO:0016020">
    <property type="term" value="C:membrane"/>
    <property type="evidence" value="ECO:0007669"/>
    <property type="project" value="InterPro"/>
</dbReference>
<dbReference type="GO" id="GO:0022857">
    <property type="term" value="F:transmembrane transporter activity"/>
    <property type="evidence" value="ECO:0007669"/>
    <property type="project" value="InterPro"/>
</dbReference>
<dbReference type="Gene3D" id="2.40.50.100">
    <property type="match status" value="1"/>
</dbReference>
<keyword evidence="6" id="KW-0472">Membrane</keyword>
<dbReference type="OrthoDB" id="9806939at2"/>
<protein>
    <submittedName>
        <fullName evidence="6">Putative cation efflux system transmembrane protein</fullName>
    </submittedName>
</protein>
<keyword evidence="2" id="KW-0813">Transport</keyword>
<feature type="domain" description="Heavy metal binding" evidence="3">
    <location>
        <begin position="521"/>
        <end position="544"/>
    </location>
</feature>
<feature type="domain" description="Heavy metal binding" evidence="3">
    <location>
        <begin position="42"/>
        <end position="68"/>
    </location>
</feature>
<evidence type="ECO:0000313" key="7">
    <source>
        <dbReference type="Proteomes" id="UP000009011"/>
    </source>
</evidence>
<evidence type="ECO:0000259" key="4">
    <source>
        <dbReference type="Pfam" id="PF25919"/>
    </source>
</evidence>
<evidence type="ECO:0000259" key="5">
    <source>
        <dbReference type="Pfam" id="PF25954"/>
    </source>
</evidence>
<gene>
    <name evidence="6" type="ordered locus">MROS_0772</name>
</gene>
<evidence type="ECO:0000256" key="2">
    <source>
        <dbReference type="ARBA" id="ARBA00022448"/>
    </source>
</evidence>
<dbReference type="Pfam" id="PF25954">
    <property type="entry name" value="Beta-barrel_RND_2"/>
    <property type="match status" value="1"/>
</dbReference>
<dbReference type="STRING" id="1191523.MROS_0772"/>
<dbReference type="SUPFAM" id="SSF111369">
    <property type="entry name" value="HlyD-like secretion proteins"/>
    <property type="match status" value="1"/>
</dbReference>
<reference evidence="6 7" key="1">
    <citation type="journal article" date="2013" name="PLoS ONE">
        <title>Genomic analysis of Melioribacter roseus, facultatively anaerobic organotrophic bacterium representing a novel deep lineage within Bacteriodetes/Chlorobi group.</title>
        <authorList>
            <person name="Kadnikov V.V."/>
            <person name="Mardanov A.V."/>
            <person name="Podosokorskaya O.A."/>
            <person name="Gavrilov S.N."/>
            <person name="Kublanov I.V."/>
            <person name="Beletsky A.V."/>
            <person name="Bonch-Osmolovskaya E.A."/>
            <person name="Ravin N.V."/>
        </authorList>
    </citation>
    <scope>NUCLEOTIDE SEQUENCE [LARGE SCALE GENOMIC DNA]</scope>
    <source>
        <strain evidence="7">JCM 17771 / P3M-2</strain>
    </source>
</reference>
<dbReference type="InterPro" id="IPR006143">
    <property type="entry name" value="RND_pump_MFP"/>
</dbReference>
<dbReference type="InterPro" id="IPR051909">
    <property type="entry name" value="MFP_Cation_Efflux"/>
</dbReference>
<dbReference type="NCBIfam" id="TIGR01730">
    <property type="entry name" value="RND_mfp"/>
    <property type="match status" value="1"/>
</dbReference>
<feature type="domain" description="CusB-like barrel-sandwich hybrid" evidence="4">
    <location>
        <begin position="160"/>
        <end position="288"/>
    </location>
</feature>
<dbReference type="GO" id="GO:0015679">
    <property type="term" value="P:plasma membrane copper ion transport"/>
    <property type="evidence" value="ECO:0007669"/>
    <property type="project" value="TreeGrafter"/>
</dbReference>
<evidence type="ECO:0000313" key="6">
    <source>
        <dbReference type="EMBL" id="AFN74014.1"/>
    </source>
</evidence>
<dbReference type="Gene3D" id="2.40.30.170">
    <property type="match status" value="1"/>
</dbReference>
<feature type="domain" description="Heavy metal binding" evidence="3">
    <location>
        <begin position="83"/>
        <end position="108"/>
    </location>
</feature>
<keyword evidence="6" id="KW-0812">Transmembrane</keyword>